<keyword evidence="10" id="KW-1185">Reference proteome</keyword>
<organism evidence="9 10">
    <name type="scientific">Channa striata</name>
    <name type="common">Snakehead murrel</name>
    <name type="synonym">Ophicephalus striatus</name>
    <dbReference type="NCBI Taxonomy" id="64152"/>
    <lineage>
        <taxon>Eukaryota</taxon>
        <taxon>Metazoa</taxon>
        <taxon>Chordata</taxon>
        <taxon>Craniata</taxon>
        <taxon>Vertebrata</taxon>
        <taxon>Euteleostomi</taxon>
        <taxon>Actinopterygii</taxon>
        <taxon>Neopterygii</taxon>
        <taxon>Teleostei</taxon>
        <taxon>Neoteleostei</taxon>
        <taxon>Acanthomorphata</taxon>
        <taxon>Anabantaria</taxon>
        <taxon>Anabantiformes</taxon>
        <taxon>Channoidei</taxon>
        <taxon>Channidae</taxon>
        <taxon>Channa</taxon>
    </lineage>
</organism>
<feature type="compositionally biased region" description="Polar residues" evidence="6">
    <location>
        <begin position="169"/>
        <end position="183"/>
    </location>
</feature>
<feature type="compositionally biased region" description="Basic and acidic residues" evidence="6">
    <location>
        <begin position="1"/>
        <end position="13"/>
    </location>
</feature>
<feature type="region of interest" description="Disordered" evidence="6">
    <location>
        <begin position="169"/>
        <end position="197"/>
    </location>
</feature>
<name>A0AA88MVA5_CHASR</name>
<evidence type="ECO:0000313" key="8">
    <source>
        <dbReference type="EMBL" id="KAK2845018.1"/>
    </source>
</evidence>
<dbReference type="GO" id="GO:0046983">
    <property type="term" value="F:protein dimerization activity"/>
    <property type="evidence" value="ECO:0007669"/>
    <property type="project" value="InterPro"/>
</dbReference>
<comment type="subcellular location">
    <subcellularLocation>
        <location evidence="1">Nucleus</location>
    </subcellularLocation>
</comment>
<dbReference type="AlphaFoldDB" id="A0AA88MVA5"/>
<dbReference type="GO" id="GO:0005634">
    <property type="term" value="C:nucleus"/>
    <property type="evidence" value="ECO:0007669"/>
    <property type="project" value="UniProtKB-SubCell"/>
</dbReference>
<dbReference type="Gene3D" id="4.10.280.10">
    <property type="entry name" value="Helix-loop-helix DNA-binding domain"/>
    <property type="match status" value="1"/>
</dbReference>
<evidence type="ECO:0000256" key="4">
    <source>
        <dbReference type="ARBA" id="ARBA00023163"/>
    </source>
</evidence>
<evidence type="ECO:0000256" key="3">
    <source>
        <dbReference type="ARBA" id="ARBA00023015"/>
    </source>
</evidence>
<dbReference type="Proteomes" id="UP001187415">
    <property type="component" value="Unassembled WGS sequence"/>
</dbReference>
<evidence type="ECO:0000256" key="1">
    <source>
        <dbReference type="ARBA" id="ARBA00004123"/>
    </source>
</evidence>
<dbReference type="PANTHER" id="PTHR10985">
    <property type="entry name" value="BASIC HELIX-LOOP-HELIX TRANSCRIPTION FACTOR, HES-RELATED"/>
    <property type="match status" value="1"/>
</dbReference>
<comment type="caution">
    <text evidence="9">The sequence shown here is derived from an EMBL/GenBank/DDBJ whole genome shotgun (WGS) entry which is preliminary data.</text>
</comment>
<evidence type="ECO:0000256" key="6">
    <source>
        <dbReference type="SAM" id="MobiDB-lite"/>
    </source>
</evidence>
<sequence length="212" mass="23674">MKVFQGEKDEKAKSKSLKPLVERRRRQRMNRSLDALKSLLLQRQEESQRRVEKAEILERAVLFLQDSAERDKTSAAGLRRRLSFQDGVSACLQRAAHFLGPDWKDLGLGAALEASFAARLATSDCESAGVCSSSGSLRLGKSSRAVLRMLIHRSGYRWCPTGPNDASCVQTREGSSRSPTTSHQLHKVASRANDQSPAQSHPVIQCVWRPWF</sequence>
<feature type="domain" description="BHLH" evidence="7">
    <location>
        <begin position="13"/>
        <end position="67"/>
    </location>
</feature>
<evidence type="ECO:0000313" key="9">
    <source>
        <dbReference type="EMBL" id="KAK2845019.1"/>
    </source>
</evidence>
<evidence type="ECO:0000313" key="10">
    <source>
        <dbReference type="Proteomes" id="UP001187415"/>
    </source>
</evidence>
<evidence type="ECO:0000259" key="7">
    <source>
        <dbReference type="PROSITE" id="PS50888"/>
    </source>
</evidence>
<feature type="region of interest" description="Disordered" evidence="6">
    <location>
        <begin position="1"/>
        <end position="25"/>
    </location>
</feature>
<evidence type="ECO:0000256" key="2">
    <source>
        <dbReference type="ARBA" id="ARBA00022491"/>
    </source>
</evidence>
<keyword evidence="4" id="KW-0804">Transcription</keyword>
<dbReference type="EMBL" id="JAUPFM010000008">
    <property type="protein sequence ID" value="KAK2845019.1"/>
    <property type="molecule type" value="Genomic_DNA"/>
</dbReference>
<gene>
    <name evidence="8" type="ORF">Q5P01_011677</name>
    <name evidence="9" type="ORF">Q5P01_011678</name>
</gene>
<dbReference type="EMBL" id="JAUPFM010000008">
    <property type="protein sequence ID" value="KAK2845018.1"/>
    <property type="molecule type" value="Genomic_DNA"/>
</dbReference>
<dbReference type="Pfam" id="PF00010">
    <property type="entry name" value="HLH"/>
    <property type="match status" value="1"/>
</dbReference>
<dbReference type="InterPro" id="IPR036638">
    <property type="entry name" value="HLH_DNA-bd_sf"/>
</dbReference>
<dbReference type="SMART" id="SM00353">
    <property type="entry name" value="HLH"/>
    <property type="match status" value="1"/>
</dbReference>
<proteinExistence type="predicted"/>
<dbReference type="SUPFAM" id="SSF47459">
    <property type="entry name" value="HLH, helix-loop-helix DNA-binding domain"/>
    <property type="match status" value="1"/>
</dbReference>
<dbReference type="InterPro" id="IPR050370">
    <property type="entry name" value="HES_HEY"/>
</dbReference>
<dbReference type="InterPro" id="IPR011598">
    <property type="entry name" value="bHLH_dom"/>
</dbReference>
<keyword evidence="3" id="KW-0805">Transcription regulation</keyword>
<keyword evidence="2" id="KW-0678">Repressor</keyword>
<evidence type="ECO:0000256" key="5">
    <source>
        <dbReference type="ARBA" id="ARBA00023242"/>
    </source>
</evidence>
<reference evidence="9" key="1">
    <citation type="submission" date="2023-07" db="EMBL/GenBank/DDBJ databases">
        <title>Chromosome-level Genome Assembly of Striped Snakehead (Channa striata).</title>
        <authorList>
            <person name="Liu H."/>
        </authorList>
    </citation>
    <scope>NUCLEOTIDE SEQUENCE</scope>
    <source>
        <strain evidence="9">Gz</strain>
        <tissue evidence="9">Muscle</tissue>
    </source>
</reference>
<protein>
    <recommendedName>
        <fullName evidence="7">BHLH domain-containing protein</fullName>
    </recommendedName>
</protein>
<keyword evidence="5" id="KW-0539">Nucleus</keyword>
<dbReference type="PROSITE" id="PS50888">
    <property type="entry name" value="BHLH"/>
    <property type="match status" value="1"/>
</dbReference>
<accession>A0AA88MVA5</accession>